<dbReference type="InterPro" id="IPR003790">
    <property type="entry name" value="GHL10"/>
</dbReference>
<organism evidence="4 5">
    <name type="scientific">Phocaeicola salanitronis (strain DSM 18170 / JCM 13657 / CCUG 60908 / BL78)</name>
    <name type="common">Bacteroides salanitronis</name>
    <dbReference type="NCBI Taxonomy" id="667015"/>
    <lineage>
        <taxon>Bacteria</taxon>
        <taxon>Pseudomonadati</taxon>
        <taxon>Bacteroidota</taxon>
        <taxon>Bacteroidia</taxon>
        <taxon>Bacteroidales</taxon>
        <taxon>Bacteroidaceae</taxon>
        <taxon>Phocaeicola</taxon>
    </lineage>
</organism>
<name>F0R1W8_PHOSB</name>
<dbReference type="KEGG" id="bsa:Bacsa_2903"/>
<dbReference type="STRING" id="667015.Bacsa_2903"/>
<proteinExistence type="predicted"/>
<dbReference type="AlphaFoldDB" id="F0R1W8"/>
<feature type="signal peptide" evidence="2">
    <location>
        <begin position="1"/>
        <end position="36"/>
    </location>
</feature>
<evidence type="ECO:0000259" key="3">
    <source>
        <dbReference type="Pfam" id="PF02638"/>
    </source>
</evidence>
<keyword evidence="1 2" id="KW-0732">Signal</keyword>
<dbReference type="Gene3D" id="3.20.20.80">
    <property type="entry name" value="Glycosidases"/>
    <property type="match status" value="1"/>
</dbReference>
<evidence type="ECO:0000313" key="5">
    <source>
        <dbReference type="Proteomes" id="UP000007486"/>
    </source>
</evidence>
<dbReference type="PANTHER" id="PTHR43405">
    <property type="entry name" value="GLYCOSYL HYDROLASE DIGH"/>
    <property type="match status" value="1"/>
</dbReference>
<feature type="domain" description="Glycosyl hydrolase-like 10" evidence="3">
    <location>
        <begin position="44"/>
        <end position="346"/>
    </location>
</feature>
<dbReference type="SUPFAM" id="SSF51445">
    <property type="entry name" value="(Trans)glycosidases"/>
    <property type="match status" value="1"/>
</dbReference>
<feature type="chain" id="PRO_5003255510" description="Glycosyl hydrolase-like 10 domain-containing protein" evidence="2">
    <location>
        <begin position="37"/>
        <end position="514"/>
    </location>
</feature>
<dbReference type="EMBL" id="CP002530">
    <property type="protein sequence ID" value="ADY37434.1"/>
    <property type="molecule type" value="Genomic_DNA"/>
</dbReference>
<protein>
    <recommendedName>
        <fullName evidence="3">Glycosyl hydrolase-like 10 domain-containing protein</fullName>
    </recommendedName>
</protein>
<evidence type="ECO:0000256" key="1">
    <source>
        <dbReference type="ARBA" id="ARBA00022729"/>
    </source>
</evidence>
<dbReference type="HOGENOM" id="CLU_019247_2_1_10"/>
<dbReference type="InterPro" id="IPR017853">
    <property type="entry name" value="GH"/>
</dbReference>
<dbReference type="Proteomes" id="UP000007486">
    <property type="component" value="Chromosome"/>
</dbReference>
<dbReference type="Pfam" id="PF02638">
    <property type="entry name" value="GHL10"/>
    <property type="match status" value="1"/>
</dbReference>
<reference evidence="4 5" key="1">
    <citation type="journal article" date="2011" name="Stand. Genomic Sci.">
        <title>Complete genome sequence of Bacteroides salanitronis type strain (BL78).</title>
        <authorList>
            <person name="Gronow S."/>
            <person name="Held B."/>
            <person name="Lucas S."/>
            <person name="Lapidus A."/>
            <person name="Del Rio T.G."/>
            <person name="Nolan M."/>
            <person name="Tice H."/>
            <person name="Deshpande S."/>
            <person name="Cheng J.F."/>
            <person name="Pitluck S."/>
            <person name="Liolios K."/>
            <person name="Pagani I."/>
            <person name="Ivanova N."/>
            <person name="Mavromatis K."/>
            <person name="Pati A."/>
            <person name="Tapia R."/>
            <person name="Han C."/>
            <person name="Goodwin L."/>
            <person name="Chen A."/>
            <person name="Palaniappan K."/>
            <person name="Land M."/>
            <person name="Hauser L."/>
            <person name="Chang Y.J."/>
            <person name="Jeffries C.D."/>
            <person name="Brambilla E.M."/>
            <person name="Rohde M."/>
            <person name="Goker M."/>
            <person name="Detter J.C."/>
            <person name="Woyke T."/>
            <person name="Bristow J."/>
            <person name="Markowitz V."/>
            <person name="Hugenholtz P."/>
            <person name="Kyrpides N.C."/>
            <person name="Klenk H.P."/>
            <person name="Eisen J.A."/>
        </authorList>
    </citation>
    <scope>NUCLEOTIDE SEQUENCE [LARGE SCALE GENOMIC DNA]</scope>
    <source>
        <strain evidence="4 5">DSM 18170</strain>
    </source>
</reference>
<keyword evidence="5" id="KW-1185">Reference proteome</keyword>
<dbReference type="InterPro" id="IPR052177">
    <property type="entry name" value="Divisome_Glycosyl_Hydrolase"/>
</dbReference>
<gene>
    <name evidence="4" type="ordered locus">Bacsa_2903</name>
</gene>
<sequence length="514" mass="59870">MSPDYKMYVIKKRIMKAKMILTACLLCLSVWQAMMAQTVYPKREFRGAWIQCVNGQFQGMPPRQMQAMLVKQLDKLEKAGINAIIFQVRAECDALYKSSYEPWSRFLTGVQGQVPNPMWDPLQFMIDECHKRNMELHAWINPYRAQTKGTTALSPLHPYNKYPNLFVRYAGQLYFDPGQPESRKYICRIVRDIVSRYDIDAIHMDDYFYPYPVNGMDFPDNVSFAAYGRGFTNKADWRRDNVNVLIKEIHETVRQCKPWVKFGVSPFGIYRNKKSDPNGSNTNGLQNYDDLYADVLLWVNNGWVDYNIPQVYWEIGHPAADYDTLVRWWAKHSAARPLYIGQDVMRTVSKADPKKPAQHQMPAKYQLQRSLPAIGGSCQWYAAAVVDNPGSYCDMLKKVYHKYPALQPRYPFMDDKAPKKVRKVKPVWTEDGYILFWTAPKAKDVMDEAVQYVVYRFGNKEDVNLKDPSHIVAITRDCFYKLPYEDGKTKYRYVVTALDRLQNESKAVKKKVKL</sequence>
<dbReference type="eggNOG" id="COG1649">
    <property type="taxonomic scope" value="Bacteria"/>
</dbReference>
<evidence type="ECO:0000256" key="2">
    <source>
        <dbReference type="SAM" id="SignalP"/>
    </source>
</evidence>
<dbReference type="PANTHER" id="PTHR43405:SF1">
    <property type="entry name" value="GLYCOSYL HYDROLASE DIGH"/>
    <property type="match status" value="1"/>
</dbReference>
<evidence type="ECO:0000313" key="4">
    <source>
        <dbReference type="EMBL" id="ADY37434.1"/>
    </source>
</evidence>
<accession>F0R1W8</accession>